<proteinExistence type="predicted"/>
<feature type="transmembrane region" description="Helical" evidence="5">
    <location>
        <begin position="33"/>
        <end position="52"/>
    </location>
</feature>
<keyword evidence="4 5" id="KW-0472">Membrane</keyword>
<organism evidence="6 7">
    <name type="scientific">Seiridium cardinale</name>
    <dbReference type="NCBI Taxonomy" id="138064"/>
    <lineage>
        <taxon>Eukaryota</taxon>
        <taxon>Fungi</taxon>
        <taxon>Dikarya</taxon>
        <taxon>Ascomycota</taxon>
        <taxon>Pezizomycotina</taxon>
        <taxon>Sordariomycetes</taxon>
        <taxon>Xylariomycetidae</taxon>
        <taxon>Amphisphaeriales</taxon>
        <taxon>Sporocadaceae</taxon>
        <taxon>Seiridium</taxon>
    </lineage>
</organism>
<evidence type="ECO:0000256" key="4">
    <source>
        <dbReference type="ARBA" id="ARBA00023136"/>
    </source>
</evidence>
<evidence type="ECO:0000313" key="6">
    <source>
        <dbReference type="EMBL" id="KAK9773485.1"/>
    </source>
</evidence>
<protein>
    <submittedName>
        <fullName evidence="6">RTA1 like protein-domain-containing protein</fullName>
    </submittedName>
</protein>
<comment type="subcellular location">
    <subcellularLocation>
        <location evidence="1">Membrane</location>
        <topology evidence="1">Multi-pass membrane protein</topology>
    </subcellularLocation>
</comment>
<feature type="transmembrane region" description="Helical" evidence="5">
    <location>
        <begin position="177"/>
        <end position="203"/>
    </location>
</feature>
<keyword evidence="3 5" id="KW-1133">Transmembrane helix</keyword>
<feature type="transmembrane region" description="Helical" evidence="5">
    <location>
        <begin position="224"/>
        <end position="246"/>
    </location>
</feature>
<gene>
    <name evidence="6" type="ORF">SCAR479_09817</name>
</gene>
<dbReference type="EMBL" id="JARVKM010000050">
    <property type="protein sequence ID" value="KAK9773485.1"/>
    <property type="molecule type" value="Genomic_DNA"/>
</dbReference>
<evidence type="ECO:0000256" key="2">
    <source>
        <dbReference type="ARBA" id="ARBA00022692"/>
    </source>
</evidence>
<feature type="transmembrane region" description="Helical" evidence="5">
    <location>
        <begin position="59"/>
        <end position="78"/>
    </location>
</feature>
<keyword evidence="7" id="KW-1185">Reference proteome</keyword>
<feature type="transmembrane region" description="Helical" evidence="5">
    <location>
        <begin position="136"/>
        <end position="157"/>
    </location>
</feature>
<feature type="transmembrane region" description="Helical" evidence="5">
    <location>
        <begin position="98"/>
        <end position="115"/>
    </location>
</feature>
<feature type="transmembrane region" description="Helical" evidence="5">
    <location>
        <begin position="266"/>
        <end position="290"/>
    </location>
</feature>
<evidence type="ECO:0000256" key="3">
    <source>
        <dbReference type="ARBA" id="ARBA00022989"/>
    </source>
</evidence>
<keyword evidence="2 5" id="KW-0812">Transmembrane</keyword>
<dbReference type="PANTHER" id="PTHR31465">
    <property type="entry name" value="PROTEIN RTA1-RELATED"/>
    <property type="match status" value="1"/>
</dbReference>
<evidence type="ECO:0000256" key="5">
    <source>
        <dbReference type="SAM" id="Phobius"/>
    </source>
</evidence>
<sequence>MANSTMEITALPSCTSETCPISLSPYGYRPDQGVNIVFLLSFTSSFMGLQIITLYTRQWLAFSIPLCIASLFEVIGYAARIGSWSNPWGRTPYAVTEFFLTIAPTLVSSSIYVTTERMLFFLGPEHSMINPRWYRLFIVADMISFAVQIAGLGVAIWDVIAHDFGAGPDKAGRVIAVGVGIHALMLTVFLVFYTIALIQAAMANQELGYTTFNPDRGGYGKLTWRFRIFLVALLVGVVCLVARGVYRTIGFVEGFDGGSRIEGWFALLDGLLTAEAVLGLVVLHPSYVFTDYSKEKEAGKLNVSRPVSYGKLARQVMV</sequence>
<evidence type="ECO:0000256" key="1">
    <source>
        <dbReference type="ARBA" id="ARBA00004141"/>
    </source>
</evidence>
<dbReference type="Proteomes" id="UP001465668">
    <property type="component" value="Unassembled WGS sequence"/>
</dbReference>
<accession>A0ABR2XIJ6</accession>
<reference evidence="6 7" key="1">
    <citation type="submission" date="2024-02" db="EMBL/GenBank/DDBJ databases">
        <title>First draft genome assembly of two strains of Seiridium cardinale.</title>
        <authorList>
            <person name="Emiliani G."/>
            <person name="Scali E."/>
        </authorList>
    </citation>
    <scope>NUCLEOTIDE SEQUENCE [LARGE SCALE GENOMIC DNA]</scope>
    <source>
        <strain evidence="6 7">BM-138-000479</strain>
    </source>
</reference>
<name>A0ABR2XIJ6_9PEZI</name>
<dbReference type="Pfam" id="PF04479">
    <property type="entry name" value="RTA1"/>
    <property type="match status" value="1"/>
</dbReference>
<dbReference type="InterPro" id="IPR007568">
    <property type="entry name" value="RTA1"/>
</dbReference>
<dbReference type="PANTHER" id="PTHR31465:SF7">
    <property type="entry name" value="SPHINGOID LONG-CHAIN BASE TRANSPORTER RSB1"/>
    <property type="match status" value="1"/>
</dbReference>
<evidence type="ECO:0000313" key="7">
    <source>
        <dbReference type="Proteomes" id="UP001465668"/>
    </source>
</evidence>
<comment type="caution">
    <text evidence="6">The sequence shown here is derived from an EMBL/GenBank/DDBJ whole genome shotgun (WGS) entry which is preliminary data.</text>
</comment>